<dbReference type="InterPro" id="IPR050469">
    <property type="entry name" value="Diguanylate_Cyclase"/>
</dbReference>
<dbReference type="RefSeq" id="WP_338268249.1">
    <property type="nucleotide sequence ID" value="NZ_AP027271.1"/>
</dbReference>
<evidence type="ECO:0000256" key="1">
    <source>
        <dbReference type="ARBA" id="ARBA00012528"/>
    </source>
</evidence>
<proteinExistence type="predicted"/>
<dbReference type="InterPro" id="IPR029787">
    <property type="entry name" value="Nucleotide_cyclase"/>
</dbReference>
<comment type="catalytic activity">
    <reaction evidence="2">
        <text>2 GTP = 3',3'-c-di-GMP + 2 diphosphate</text>
        <dbReference type="Rhea" id="RHEA:24898"/>
        <dbReference type="ChEBI" id="CHEBI:33019"/>
        <dbReference type="ChEBI" id="CHEBI:37565"/>
        <dbReference type="ChEBI" id="CHEBI:58805"/>
        <dbReference type="EC" id="2.7.7.65"/>
    </reaction>
</comment>
<name>A0ABM8FEW8_9GAMM</name>
<keyword evidence="3" id="KW-0472">Membrane</keyword>
<dbReference type="EMBL" id="AP027271">
    <property type="protein sequence ID" value="BDX03602.1"/>
    <property type="molecule type" value="Genomic_DNA"/>
</dbReference>
<dbReference type="NCBIfam" id="TIGR00254">
    <property type="entry name" value="GGDEF"/>
    <property type="match status" value="1"/>
</dbReference>
<dbReference type="SMART" id="SM00267">
    <property type="entry name" value="GGDEF"/>
    <property type="match status" value="1"/>
</dbReference>
<evidence type="ECO:0000259" key="4">
    <source>
        <dbReference type="PROSITE" id="PS50887"/>
    </source>
</evidence>
<dbReference type="Pfam" id="PF00990">
    <property type="entry name" value="GGDEF"/>
    <property type="match status" value="1"/>
</dbReference>
<dbReference type="CDD" id="cd01949">
    <property type="entry name" value="GGDEF"/>
    <property type="match status" value="1"/>
</dbReference>
<dbReference type="PROSITE" id="PS50887">
    <property type="entry name" value="GGDEF"/>
    <property type="match status" value="1"/>
</dbReference>
<dbReference type="SUPFAM" id="SSF55073">
    <property type="entry name" value="Nucleotide cyclase"/>
    <property type="match status" value="1"/>
</dbReference>
<keyword evidence="3" id="KW-1133">Transmembrane helix</keyword>
<protein>
    <recommendedName>
        <fullName evidence="1">diguanylate cyclase</fullName>
        <ecNumber evidence="1">2.7.7.65</ecNumber>
    </recommendedName>
</protein>
<keyword evidence="6" id="KW-1185">Reference proteome</keyword>
<evidence type="ECO:0000256" key="2">
    <source>
        <dbReference type="ARBA" id="ARBA00034247"/>
    </source>
</evidence>
<dbReference type="PANTHER" id="PTHR45138">
    <property type="entry name" value="REGULATORY COMPONENTS OF SENSORY TRANSDUCTION SYSTEM"/>
    <property type="match status" value="1"/>
</dbReference>
<dbReference type="PANTHER" id="PTHR45138:SF9">
    <property type="entry name" value="DIGUANYLATE CYCLASE DGCM-RELATED"/>
    <property type="match status" value="1"/>
</dbReference>
<gene>
    <name evidence="5" type="ORF">MACH16_23500</name>
</gene>
<dbReference type="InterPro" id="IPR043128">
    <property type="entry name" value="Rev_trsase/Diguanyl_cyclase"/>
</dbReference>
<organism evidence="5 6">
    <name type="scientific">Marinomonas pontica</name>
    <dbReference type="NCBI Taxonomy" id="264739"/>
    <lineage>
        <taxon>Bacteria</taxon>
        <taxon>Pseudomonadati</taxon>
        <taxon>Pseudomonadota</taxon>
        <taxon>Gammaproteobacteria</taxon>
        <taxon>Oceanospirillales</taxon>
        <taxon>Oceanospirillaceae</taxon>
        <taxon>Marinomonas</taxon>
    </lineage>
</organism>
<dbReference type="Proteomes" id="UP001307608">
    <property type="component" value="Chromosome"/>
</dbReference>
<dbReference type="EC" id="2.7.7.65" evidence="1"/>
<evidence type="ECO:0000313" key="6">
    <source>
        <dbReference type="Proteomes" id="UP001307608"/>
    </source>
</evidence>
<reference evidence="5 6" key="1">
    <citation type="submission" date="2023-01" db="EMBL/GenBank/DDBJ databases">
        <title>Complete genome sequence of Marinomonas pontica strain 200518_36.</title>
        <authorList>
            <person name="Ueki S."/>
            <person name="Gajardo G."/>
            <person name="Maruyama F."/>
        </authorList>
    </citation>
    <scope>NUCLEOTIDE SEQUENCE [LARGE SCALE GENOMIC DNA]</scope>
    <source>
        <strain evidence="5 6">200518_36</strain>
    </source>
</reference>
<sequence length="379" mass="43542">MKMLTAKQIRTRIWLIFAVFLGLCVWAALYFQQQSKQLLGSNFTALVVDVMQAQEDVHVLKRSLSYLKADSPFFDIQELEKAKIRIQYRIPIIDRKVRASVIDSRVYEPYLTKLSAVGAALPDMIKRIQRSNQDSENRSLLITQLTKIELDMAVSYSELHHIIQAASDIERRRKDQLLLLIWGLISAVFIVGSALLATLTRLYFHKEELTIQNNLDHLTQLPNRRYISEKAQAIIGWRPAQIGFAIIDLDLFKKINDLYGHPAGDEVLKHIADILNHHIVEPNLVARIGGEEFCVLFLNLSQQQVMTLCEEIRVAVEEAKLKVNNSVMIHITLSIGLYYHEGERQTTFSQIYQYADQALYLAKKQGRNRLVLHDNAIVH</sequence>
<evidence type="ECO:0000256" key="3">
    <source>
        <dbReference type="SAM" id="Phobius"/>
    </source>
</evidence>
<feature type="transmembrane region" description="Helical" evidence="3">
    <location>
        <begin position="177"/>
        <end position="204"/>
    </location>
</feature>
<feature type="transmembrane region" description="Helical" evidence="3">
    <location>
        <begin position="12"/>
        <end position="31"/>
    </location>
</feature>
<dbReference type="InterPro" id="IPR000160">
    <property type="entry name" value="GGDEF_dom"/>
</dbReference>
<dbReference type="Gene3D" id="3.30.70.270">
    <property type="match status" value="1"/>
</dbReference>
<feature type="domain" description="GGDEF" evidence="4">
    <location>
        <begin position="240"/>
        <end position="375"/>
    </location>
</feature>
<evidence type="ECO:0000313" key="5">
    <source>
        <dbReference type="EMBL" id="BDX03602.1"/>
    </source>
</evidence>
<accession>A0ABM8FEW8</accession>
<keyword evidence="3" id="KW-0812">Transmembrane</keyword>